<name>A0A8D8IG84_CULPI</name>
<reference evidence="2" key="1">
    <citation type="submission" date="2021-05" db="EMBL/GenBank/DDBJ databases">
        <authorList>
            <person name="Alioto T."/>
            <person name="Alioto T."/>
            <person name="Gomez Garrido J."/>
        </authorList>
    </citation>
    <scope>NUCLEOTIDE SEQUENCE</scope>
</reference>
<sequence>MDRYRYRSYEQIHCHRSQDCPQQNTGQNALLQRGSPPTSSGRDVQHLRPARVQLQQSAESRHHVFDAEGGGLLGARHIRFERVLCLHQAGLSDKIFAELSRAIKCGEF</sequence>
<accession>A0A8D8IG84</accession>
<proteinExistence type="predicted"/>
<dbReference type="AlphaFoldDB" id="A0A8D8IG84"/>
<protein>
    <submittedName>
        <fullName evidence="2">(northern house mosquito) hypothetical protein</fullName>
    </submittedName>
</protein>
<evidence type="ECO:0000256" key="1">
    <source>
        <dbReference type="SAM" id="MobiDB-lite"/>
    </source>
</evidence>
<feature type="compositionally biased region" description="Polar residues" evidence="1">
    <location>
        <begin position="19"/>
        <end position="42"/>
    </location>
</feature>
<dbReference type="EMBL" id="HBUE01250547">
    <property type="protein sequence ID" value="CAG6554030.1"/>
    <property type="molecule type" value="Transcribed_RNA"/>
</dbReference>
<organism evidence="2">
    <name type="scientific">Culex pipiens</name>
    <name type="common">House mosquito</name>
    <dbReference type="NCBI Taxonomy" id="7175"/>
    <lineage>
        <taxon>Eukaryota</taxon>
        <taxon>Metazoa</taxon>
        <taxon>Ecdysozoa</taxon>
        <taxon>Arthropoda</taxon>
        <taxon>Hexapoda</taxon>
        <taxon>Insecta</taxon>
        <taxon>Pterygota</taxon>
        <taxon>Neoptera</taxon>
        <taxon>Endopterygota</taxon>
        <taxon>Diptera</taxon>
        <taxon>Nematocera</taxon>
        <taxon>Culicoidea</taxon>
        <taxon>Culicidae</taxon>
        <taxon>Culicinae</taxon>
        <taxon>Culicini</taxon>
        <taxon>Culex</taxon>
        <taxon>Culex</taxon>
    </lineage>
</organism>
<evidence type="ECO:0000313" key="2">
    <source>
        <dbReference type="EMBL" id="CAG6554030.1"/>
    </source>
</evidence>
<feature type="region of interest" description="Disordered" evidence="1">
    <location>
        <begin position="17"/>
        <end position="45"/>
    </location>
</feature>